<gene>
    <name evidence="2" type="ORF">QNJ86_06900</name>
</gene>
<name>A0ABT7DPQ8_9ACTN</name>
<reference evidence="2 3" key="1">
    <citation type="submission" date="2023-05" db="EMBL/GenBank/DDBJ databases">
        <title>Gordonibacter KGMB12511T sp. nov., isolated from faeces of healthy Korean.</title>
        <authorList>
            <person name="Kim H.S."/>
            <person name="Kim J.-S."/>
            <person name="Suh M.K."/>
            <person name="Eom M.K."/>
            <person name="Do H.E."/>
            <person name="Lee J.-S."/>
        </authorList>
    </citation>
    <scope>NUCLEOTIDE SEQUENCE [LARGE SCALE GENOMIC DNA]</scope>
    <source>
        <strain evidence="2 3">KGMB12511</strain>
    </source>
</reference>
<organism evidence="2 3">
    <name type="scientific">Gordonibacter faecis</name>
    <dbReference type="NCBI Taxonomy" id="3047475"/>
    <lineage>
        <taxon>Bacteria</taxon>
        <taxon>Bacillati</taxon>
        <taxon>Actinomycetota</taxon>
        <taxon>Coriobacteriia</taxon>
        <taxon>Eggerthellales</taxon>
        <taxon>Eggerthellaceae</taxon>
        <taxon>Gordonibacter</taxon>
    </lineage>
</organism>
<dbReference type="EMBL" id="JASJEU010000013">
    <property type="protein sequence ID" value="MDJ1650523.1"/>
    <property type="molecule type" value="Genomic_DNA"/>
</dbReference>
<feature type="compositionally biased region" description="Polar residues" evidence="1">
    <location>
        <begin position="1"/>
        <end position="11"/>
    </location>
</feature>
<comment type="caution">
    <text evidence="2">The sequence shown here is derived from an EMBL/GenBank/DDBJ whole genome shotgun (WGS) entry which is preliminary data.</text>
</comment>
<sequence length="58" mass="6151">MSTNKNSSQREQWSHVLAAKGRSGHLPQPKVNAFRAGIGPNKASGHKGGISRQGSKRG</sequence>
<accession>A0ABT7DPQ8</accession>
<keyword evidence="3" id="KW-1185">Reference proteome</keyword>
<dbReference type="RefSeq" id="WP_283831872.1">
    <property type="nucleotide sequence ID" value="NZ_JASJEU010000013.1"/>
</dbReference>
<dbReference type="Proteomes" id="UP001232750">
    <property type="component" value="Unassembled WGS sequence"/>
</dbReference>
<evidence type="ECO:0000313" key="2">
    <source>
        <dbReference type="EMBL" id="MDJ1650523.1"/>
    </source>
</evidence>
<feature type="region of interest" description="Disordered" evidence="1">
    <location>
        <begin position="1"/>
        <end position="58"/>
    </location>
</feature>
<evidence type="ECO:0000313" key="3">
    <source>
        <dbReference type="Proteomes" id="UP001232750"/>
    </source>
</evidence>
<proteinExistence type="predicted"/>
<protein>
    <submittedName>
        <fullName evidence="2">Uncharacterized protein</fullName>
    </submittedName>
</protein>
<evidence type="ECO:0000256" key="1">
    <source>
        <dbReference type="SAM" id="MobiDB-lite"/>
    </source>
</evidence>